<dbReference type="Pfam" id="PF08378">
    <property type="entry name" value="NERD"/>
    <property type="match status" value="1"/>
</dbReference>
<comment type="caution">
    <text evidence="2">The sequence shown here is derived from an EMBL/GenBank/DDBJ whole genome shotgun (WGS) entry which is preliminary data.</text>
</comment>
<feature type="domain" description="NERD" evidence="1">
    <location>
        <begin position="6"/>
        <end position="79"/>
    </location>
</feature>
<name>A0ABV3ERV0_9ACTN</name>
<evidence type="ECO:0000313" key="2">
    <source>
        <dbReference type="EMBL" id="MEU9578838.1"/>
    </source>
</evidence>
<reference evidence="2 3" key="1">
    <citation type="submission" date="2024-06" db="EMBL/GenBank/DDBJ databases">
        <title>The Natural Products Discovery Center: Release of the First 8490 Sequenced Strains for Exploring Actinobacteria Biosynthetic Diversity.</title>
        <authorList>
            <person name="Kalkreuter E."/>
            <person name="Kautsar S.A."/>
            <person name="Yang D."/>
            <person name="Bader C.D."/>
            <person name="Teijaro C.N."/>
            <person name="Fluegel L."/>
            <person name="Davis C.M."/>
            <person name="Simpson J.R."/>
            <person name="Lauterbach L."/>
            <person name="Steele A.D."/>
            <person name="Gui C."/>
            <person name="Meng S."/>
            <person name="Li G."/>
            <person name="Viehrig K."/>
            <person name="Ye F."/>
            <person name="Su P."/>
            <person name="Kiefer A.F."/>
            <person name="Nichols A."/>
            <person name="Cepeda A.J."/>
            <person name="Yan W."/>
            <person name="Fan B."/>
            <person name="Jiang Y."/>
            <person name="Adhikari A."/>
            <person name="Zheng C.-J."/>
            <person name="Schuster L."/>
            <person name="Cowan T.M."/>
            <person name="Smanski M.J."/>
            <person name="Chevrette M.G."/>
            <person name="De Carvalho L.P.S."/>
            <person name="Shen B."/>
        </authorList>
    </citation>
    <scope>NUCLEOTIDE SEQUENCE [LARGE SCALE GENOMIC DNA]</scope>
    <source>
        <strain evidence="2 3">NPDC048117</strain>
    </source>
</reference>
<proteinExistence type="predicted"/>
<keyword evidence="3" id="KW-1185">Reference proteome</keyword>
<dbReference type="InterPro" id="IPR011528">
    <property type="entry name" value="NERD"/>
</dbReference>
<dbReference type="EMBL" id="JBEZNA010000034">
    <property type="protein sequence ID" value="MEU9578838.1"/>
    <property type="molecule type" value="Genomic_DNA"/>
</dbReference>
<evidence type="ECO:0000313" key="3">
    <source>
        <dbReference type="Proteomes" id="UP001551584"/>
    </source>
</evidence>
<dbReference type="RefSeq" id="WP_359273270.1">
    <property type="nucleotide sequence ID" value="NZ_JBEZNA010000034.1"/>
</dbReference>
<evidence type="ECO:0000259" key="1">
    <source>
        <dbReference type="Pfam" id="PF08378"/>
    </source>
</evidence>
<gene>
    <name evidence="2" type="ORF">AB0D95_16505</name>
</gene>
<sequence>MAAREAGAVGEQRTAVLLQSLELEGWAVLHDRALPGASKANADHILVSPAGLVFLVESKLWSSRWPVHGAGGELWHGTHSRHRSVRSVLFERDLMVRALGVEVTALVAVHQAPVHGGARGFVVDGVRVLPAGSLVAVLRALDGRPAPAAAAALAARAEGVFPRYVDER</sequence>
<organism evidence="2 3">
    <name type="scientific">Streptomyces chilikensis</name>
    <dbReference type="NCBI Taxonomy" id="1194079"/>
    <lineage>
        <taxon>Bacteria</taxon>
        <taxon>Bacillati</taxon>
        <taxon>Actinomycetota</taxon>
        <taxon>Actinomycetes</taxon>
        <taxon>Kitasatosporales</taxon>
        <taxon>Streptomycetaceae</taxon>
        <taxon>Streptomyces</taxon>
    </lineage>
</organism>
<accession>A0ABV3ERV0</accession>
<dbReference type="Proteomes" id="UP001551584">
    <property type="component" value="Unassembled WGS sequence"/>
</dbReference>
<protein>
    <submittedName>
        <fullName evidence="2">Nuclease-related domain-containing protein</fullName>
    </submittedName>
</protein>